<dbReference type="Proteomes" id="UP001497497">
    <property type="component" value="Unassembled WGS sequence"/>
</dbReference>
<accession>A0AAV2HY20</accession>
<proteinExistence type="predicted"/>
<evidence type="ECO:0000313" key="3">
    <source>
        <dbReference type="Proteomes" id="UP001497497"/>
    </source>
</evidence>
<dbReference type="EMBL" id="CAXITT010000301">
    <property type="protein sequence ID" value="CAL1538514.1"/>
    <property type="molecule type" value="Genomic_DNA"/>
</dbReference>
<protein>
    <submittedName>
        <fullName evidence="2">Uncharacterized protein</fullName>
    </submittedName>
</protein>
<dbReference type="AlphaFoldDB" id="A0AAV2HY20"/>
<evidence type="ECO:0000313" key="2">
    <source>
        <dbReference type="EMBL" id="CAL1538514.1"/>
    </source>
</evidence>
<reference evidence="2 3" key="1">
    <citation type="submission" date="2024-04" db="EMBL/GenBank/DDBJ databases">
        <authorList>
            <consortium name="Genoscope - CEA"/>
            <person name="William W."/>
        </authorList>
    </citation>
    <scope>NUCLEOTIDE SEQUENCE [LARGE SCALE GENOMIC DNA]</scope>
</reference>
<dbReference type="PANTHER" id="PTHR34916">
    <property type="entry name" value="GI:13385330"/>
    <property type="match status" value="1"/>
</dbReference>
<comment type="caution">
    <text evidence="2">The sequence shown here is derived from an EMBL/GenBank/DDBJ whole genome shotgun (WGS) entry which is preliminary data.</text>
</comment>
<evidence type="ECO:0000256" key="1">
    <source>
        <dbReference type="SAM" id="MobiDB-lite"/>
    </source>
</evidence>
<gene>
    <name evidence="2" type="ORF">GSLYS_00012335001</name>
</gene>
<dbReference type="PANTHER" id="PTHR34916:SF1">
    <property type="entry name" value="GI:13385330"/>
    <property type="match status" value="1"/>
</dbReference>
<feature type="region of interest" description="Disordered" evidence="1">
    <location>
        <begin position="169"/>
        <end position="189"/>
    </location>
</feature>
<keyword evidence="3" id="KW-1185">Reference proteome</keyword>
<organism evidence="2 3">
    <name type="scientific">Lymnaea stagnalis</name>
    <name type="common">Great pond snail</name>
    <name type="synonym">Helix stagnalis</name>
    <dbReference type="NCBI Taxonomy" id="6523"/>
    <lineage>
        <taxon>Eukaryota</taxon>
        <taxon>Metazoa</taxon>
        <taxon>Spiralia</taxon>
        <taxon>Lophotrochozoa</taxon>
        <taxon>Mollusca</taxon>
        <taxon>Gastropoda</taxon>
        <taxon>Heterobranchia</taxon>
        <taxon>Euthyneura</taxon>
        <taxon>Panpulmonata</taxon>
        <taxon>Hygrophila</taxon>
        <taxon>Lymnaeoidea</taxon>
        <taxon>Lymnaeidae</taxon>
        <taxon>Lymnaea</taxon>
    </lineage>
</organism>
<name>A0AAV2HY20_LYMST</name>
<sequence>MAFKFILGHHIKSILNDVEEKQKKDISDYAKGHLNESRLLNAPLSFNRKSWASARGEQQQNKCNKLNKPSNFVHKINIKERISPRIDALFDFSLGTSGVIPPLRNKTVKTPEVRYRLFTHLDPEKVKENDIHPETPLSLYSQLDDGVLIEELPLQEVRMPIPDIPRKAVADDKESDLPSIKGDSMTTSDASFHTKPSVLNSQDLYLQSTLGMFSKGITRKDQYKKMMDFNAEILRKNDMCELNIMSGEKVALHHAIKLDKELEDLNLSGMGPNFHRLF</sequence>